<accession>A0A6C0KIY2</accession>
<dbReference type="InterPro" id="IPR036873">
    <property type="entry name" value="Rhodanese-like_dom_sf"/>
</dbReference>
<reference evidence="1" key="1">
    <citation type="journal article" date="2020" name="Nature">
        <title>Giant virus diversity and host interactions through global metagenomics.</title>
        <authorList>
            <person name="Schulz F."/>
            <person name="Roux S."/>
            <person name="Paez-Espino D."/>
            <person name="Jungbluth S."/>
            <person name="Walsh D.A."/>
            <person name="Denef V.J."/>
            <person name="McMahon K.D."/>
            <person name="Konstantinidis K.T."/>
            <person name="Eloe-Fadrosh E.A."/>
            <person name="Kyrpides N.C."/>
            <person name="Woyke T."/>
        </authorList>
    </citation>
    <scope>NUCLEOTIDE SEQUENCE</scope>
    <source>
        <strain evidence="1">GVMAG-S-3300012000-57</strain>
    </source>
</reference>
<name>A0A6C0KIY2_9ZZZZ</name>
<evidence type="ECO:0000313" key="1">
    <source>
        <dbReference type="EMBL" id="QHU17121.1"/>
    </source>
</evidence>
<evidence type="ECO:0008006" key="2">
    <source>
        <dbReference type="Google" id="ProtNLM"/>
    </source>
</evidence>
<dbReference type="EMBL" id="MN740898">
    <property type="protein sequence ID" value="QHU17121.1"/>
    <property type="molecule type" value="Genomic_DNA"/>
</dbReference>
<protein>
    <recommendedName>
        <fullName evidence="2">Rhodanese domain-containing protein</fullName>
    </recommendedName>
</protein>
<organism evidence="1">
    <name type="scientific">viral metagenome</name>
    <dbReference type="NCBI Taxonomy" id="1070528"/>
    <lineage>
        <taxon>unclassified sequences</taxon>
        <taxon>metagenomes</taxon>
        <taxon>organismal metagenomes</taxon>
    </lineage>
</organism>
<proteinExistence type="predicted"/>
<dbReference type="AlphaFoldDB" id="A0A6C0KIY2"/>
<dbReference type="SUPFAM" id="SSF52821">
    <property type="entry name" value="Rhodanese/Cell cycle control phosphatase"/>
    <property type="match status" value="1"/>
</dbReference>
<sequence>MLKWFEKKPYRKIGFEDVKYAIDRGGTYLLINTLPASEQSCLIKTTVDFTAEEAALNELINRFTLTTKTIIVYGKNNMDMTVEKKYDQLVGLGFSDVAMYCGGLFEWMLLQDVYGSVEFPTTGREVDILKFRPTKTFGVARIGNG</sequence>